<dbReference type="InterPro" id="IPR016098">
    <property type="entry name" value="CAP/MinC_C"/>
</dbReference>
<evidence type="ECO:0000259" key="8">
    <source>
        <dbReference type="Pfam" id="PF05209"/>
    </source>
</evidence>
<evidence type="ECO:0000256" key="4">
    <source>
        <dbReference type="ARBA" id="ARBA00023306"/>
    </source>
</evidence>
<evidence type="ECO:0000256" key="1">
    <source>
        <dbReference type="ARBA" id="ARBA00006291"/>
    </source>
</evidence>
<comment type="similarity">
    <text evidence="1 6">Belongs to the MinC family.</text>
</comment>
<dbReference type="InterPro" id="IPR036145">
    <property type="entry name" value="MinC_C_sf"/>
</dbReference>
<dbReference type="NCBIfam" id="TIGR01222">
    <property type="entry name" value="minC"/>
    <property type="match status" value="1"/>
</dbReference>
<dbReference type="RefSeq" id="WP_207574057.1">
    <property type="nucleotide sequence ID" value="NZ_JAFNME010000002.1"/>
</dbReference>
<dbReference type="Pfam" id="PF05209">
    <property type="entry name" value="MinC_N"/>
    <property type="match status" value="1"/>
</dbReference>
<dbReference type="InterPro" id="IPR007874">
    <property type="entry name" value="MinC_N"/>
</dbReference>
<dbReference type="PANTHER" id="PTHR34108">
    <property type="entry name" value="SEPTUM SITE-DETERMINING PROTEIN MINC"/>
    <property type="match status" value="1"/>
</dbReference>
<feature type="domain" description="Septum formation inhibitor MinC N-terminal" evidence="8">
    <location>
        <begin position="12"/>
        <end position="84"/>
    </location>
</feature>
<dbReference type="SUPFAM" id="SSF63848">
    <property type="entry name" value="Cell-division inhibitor MinC, C-terminal domain"/>
    <property type="match status" value="1"/>
</dbReference>
<dbReference type="GO" id="GO:0000917">
    <property type="term" value="P:division septum assembly"/>
    <property type="evidence" value="ECO:0007669"/>
    <property type="project" value="UniProtKB-KW"/>
</dbReference>
<keyword evidence="10" id="KW-1185">Reference proteome</keyword>
<evidence type="ECO:0000313" key="9">
    <source>
        <dbReference type="EMBL" id="MBO1248509.1"/>
    </source>
</evidence>
<comment type="subunit">
    <text evidence="6">Interacts with MinD and FtsZ.</text>
</comment>
<keyword evidence="2 6" id="KW-0132">Cell division</keyword>
<comment type="function">
    <text evidence="5 6">Cell division inhibitor that blocks the formation of polar Z ring septums. Rapidly oscillates between the poles of the cell to destabilize FtsZ filaments that have formed before they mature into polar Z rings. Prevents FtsZ polymerization.</text>
</comment>
<proteinExistence type="inferred from homology"/>
<dbReference type="AlphaFoldDB" id="A0A939KCQ4"/>
<evidence type="ECO:0000256" key="3">
    <source>
        <dbReference type="ARBA" id="ARBA00023210"/>
    </source>
</evidence>
<dbReference type="PANTHER" id="PTHR34108:SF1">
    <property type="entry name" value="SEPTUM SITE-DETERMINING PROTEIN MINC"/>
    <property type="match status" value="1"/>
</dbReference>
<organism evidence="9 10">
    <name type="scientific">Comamonas denitrificans</name>
    <dbReference type="NCBI Taxonomy" id="117506"/>
    <lineage>
        <taxon>Bacteria</taxon>
        <taxon>Pseudomonadati</taxon>
        <taxon>Pseudomonadota</taxon>
        <taxon>Betaproteobacteria</taxon>
        <taxon>Burkholderiales</taxon>
        <taxon>Comamonadaceae</taxon>
        <taxon>Comamonas</taxon>
    </lineage>
</organism>
<evidence type="ECO:0000313" key="10">
    <source>
        <dbReference type="Proteomes" id="UP000664731"/>
    </source>
</evidence>
<comment type="caution">
    <text evidence="9">The sequence shown here is derived from an EMBL/GenBank/DDBJ whole genome shotgun (WGS) entry which is preliminary data.</text>
</comment>
<evidence type="ECO:0000256" key="6">
    <source>
        <dbReference type="HAMAP-Rule" id="MF_00267"/>
    </source>
</evidence>
<protein>
    <recommendedName>
        <fullName evidence="6">Probable septum site-determining protein MinC</fullName>
    </recommendedName>
</protein>
<dbReference type="GO" id="GO:1901891">
    <property type="term" value="P:regulation of cell septum assembly"/>
    <property type="evidence" value="ECO:0007669"/>
    <property type="project" value="InterPro"/>
</dbReference>
<evidence type="ECO:0000259" key="7">
    <source>
        <dbReference type="Pfam" id="PF03775"/>
    </source>
</evidence>
<dbReference type="Gene3D" id="2.160.20.70">
    <property type="match status" value="1"/>
</dbReference>
<name>A0A939KCQ4_9BURK</name>
<feature type="domain" description="Septum formation inhibitor MinC C-terminal" evidence="7">
    <location>
        <begin position="149"/>
        <end position="251"/>
    </location>
</feature>
<dbReference type="InterPro" id="IPR005526">
    <property type="entry name" value="Septum_form_inhib_MinC_C"/>
</dbReference>
<dbReference type="InterPro" id="IPR013033">
    <property type="entry name" value="MinC"/>
</dbReference>
<reference evidence="9" key="1">
    <citation type="submission" date="2021-03" db="EMBL/GenBank/DDBJ databases">
        <title>Comamonas denitrificans.</title>
        <authorList>
            <person name="Finster K."/>
        </authorList>
    </citation>
    <scope>NUCLEOTIDE SEQUENCE</scope>
    <source>
        <strain evidence="9">MM2021_4</strain>
    </source>
</reference>
<keyword evidence="4 6" id="KW-0131">Cell cycle</keyword>
<sequence>MAADTPSAVHSFDLKSAELPVLAVTLRSTEVEQVIADLARRLADDPDFFDNDPVLIDLQHVQHHPEPIDFARLIAALRHHRTRPVAVRSGSAAQMQAAHEAGLVPAPDATIARPKERIREVEVEVIREVPIPVEVVREVPLEVIRPTMVIDKPLRSGQQVYAKGADLVVLSMVSFGAEVIADGSVHIYAPLRGRAVAGARGDTEARIYTTCMQPQLLSIAGTYRALETDLPPDVAGKPAQARLEGDKLIIEPLASLS</sequence>
<dbReference type="Proteomes" id="UP000664731">
    <property type="component" value="Unassembled WGS sequence"/>
</dbReference>
<dbReference type="EMBL" id="JAFNME010000002">
    <property type="protein sequence ID" value="MBO1248509.1"/>
    <property type="molecule type" value="Genomic_DNA"/>
</dbReference>
<dbReference type="Gene3D" id="3.30.70.260">
    <property type="match status" value="1"/>
</dbReference>
<accession>A0A939KCQ4</accession>
<gene>
    <name evidence="6 9" type="primary">minC</name>
    <name evidence="9" type="ORF">J1777_01470</name>
</gene>
<evidence type="ECO:0000256" key="5">
    <source>
        <dbReference type="ARBA" id="ARBA00025606"/>
    </source>
</evidence>
<dbReference type="HAMAP" id="MF_00267">
    <property type="entry name" value="MinC"/>
    <property type="match status" value="1"/>
</dbReference>
<dbReference type="GO" id="GO:0051302">
    <property type="term" value="P:regulation of cell division"/>
    <property type="evidence" value="ECO:0007669"/>
    <property type="project" value="InterPro"/>
</dbReference>
<evidence type="ECO:0000256" key="2">
    <source>
        <dbReference type="ARBA" id="ARBA00022618"/>
    </source>
</evidence>
<dbReference type="GO" id="GO:0000902">
    <property type="term" value="P:cell morphogenesis"/>
    <property type="evidence" value="ECO:0007669"/>
    <property type="project" value="InterPro"/>
</dbReference>
<dbReference type="Pfam" id="PF03775">
    <property type="entry name" value="MinC_C"/>
    <property type="match status" value="1"/>
</dbReference>
<keyword evidence="3 6" id="KW-0717">Septation</keyword>